<accession>A0A2H3C4Q9</accession>
<evidence type="ECO:0000313" key="2">
    <source>
        <dbReference type="Proteomes" id="UP000218334"/>
    </source>
</evidence>
<name>A0A2H3C4Q9_9AGAR</name>
<keyword evidence="2" id="KW-1185">Reference proteome</keyword>
<dbReference type="AlphaFoldDB" id="A0A2H3C4Q9"/>
<evidence type="ECO:0000313" key="1">
    <source>
        <dbReference type="EMBL" id="PBK71103.1"/>
    </source>
</evidence>
<dbReference type="Proteomes" id="UP000218334">
    <property type="component" value="Unassembled WGS sequence"/>
</dbReference>
<sequence>MPSYFPSIVATYPLCRRASTLRIMSSCLTQVVEVKICSEHKGKRIERRRRYQKTSMLVVQIHAVGVTRISEHHGLLVLAIPSLDCICNFESKIKRGRKETREVGAGVQTKKIDPAVIAKYLPRNASEYRVSSRLRLNRKAYCAISTSAICSRLRGRRYNRDQYSILVCVQMQREGEVMEGEPAALERTTNTGDPGSDALVLTRKTVAASEFIAGINSVLVMRIGTQSTISYVYATTRLIFLSLGRTVVVTLGDLRHG</sequence>
<reference evidence="2" key="1">
    <citation type="journal article" date="2017" name="Nat. Ecol. Evol.">
        <title>Genome expansion and lineage-specific genetic innovations in the forest pathogenic fungi Armillaria.</title>
        <authorList>
            <person name="Sipos G."/>
            <person name="Prasanna A.N."/>
            <person name="Walter M.C."/>
            <person name="O'Connor E."/>
            <person name="Balint B."/>
            <person name="Krizsan K."/>
            <person name="Kiss B."/>
            <person name="Hess J."/>
            <person name="Varga T."/>
            <person name="Slot J."/>
            <person name="Riley R."/>
            <person name="Boka B."/>
            <person name="Rigling D."/>
            <person name="Barry K."/>
            <person name="Lee J."/>
            <person name="Mihaltcheva S."/>
            <person name="LaButti K."/>
            <person name="Lipzen A."/>
            <person name="Waldron R."/>
            <person name="Moloney N.M."/>
            <person name="Sperisen C."/>
            <person name="Kredics L."/>
            <person name="Vagvoelgyi C."/>
            <person name="Patrignani A."/>
            <person name="Fitzpatrick D."/>
            <person name="Nagy I."/>
            <person name="Doyle S."/>
            <person name="Anderson J.B."/>
            <person name="Grigoriev I.V."/>
            <person name="Gueldener U."/>
            <person name="Muensterkoetter M."/>
            <person name="Nagy L.G."/>
        </authorList>
    </citation>
    <scope>NUCLEOTIDE SEQUENCE [LARGE SCALE GENOMIC DNA]</scope>
    <source>
        <strain evidence="2">28-4</strain>
    </source>
</reference>
<protein>
    <submittedName>
        <fullName evidence="1">Uncharacterized protein</fullName>
    </submittedName>
</protein>
<proteinExistence type="predicted"/>
<dbReference type="EMBL" id="KZ293424">
    <property type="protein sequence ID" value="PBK71103.1"/>
    <property type="molecule type" value="Genomic_DNA"/>
</dbReference>
<gene>
    <name evidence="1" type="ORF">ARMSODRAFT_63940</name>
</gene>
<organism evidence="1 2">
    <name type="scientific">Armillaria solidipes</name>
    <dbReference type="NCBI Taxonomy" id="1076256"/>
    <lineage>
        <taxon>Eukaryota</taxon>
        <taxon>Fungi</taxon>
        <taxon>Dikarya</taxon>
        <taxon>Basidiomycota</taxon>
        <taxon>Agaricomycotina</taxon>
        <taxon>Agaricomycetes</taxon>
        <taxon>Agaricomycetidae</taxon>
        <taxon>Agaricales</taxon>
        <taxon>Marasmiineae</taxon>
        <taxon>Physalacriaceae</taxon>
        <taxon>Armillaria</taxon>
    </lineage>
</organism>